<dbReference type="RefSeq" id="WP_139256365.1">
    <property type="nucleotide sequence ID" value="NZ_FQUU01000005.1"/>
</dbReference>
<gene>
    <name evidence="1" type="ORF">SAMN02745131_01527</name>
</gene>
<dbReference type="EMBL" id="FQUU01000005">
    <property type="protein sequence ID" value="SHE98421.1"/>
    <property type="molecule type" value="Genomic_DNA"/>
</dbReference>
<keyword evidence="2" id="KW-1185">Reference proteome</keyword>
<reference evidence="1 2" key="1">
    <citation type="submission" date="2016-11" db="EMBL/GenBank/DDBJ databases">
        <authorList>
            <person name="Jaros S."/>
            <person name="Januszkiewicz K."/>
            <person name="Wedrychowicz H."/>
        </authorList>
    </citation>
    <scope>NUCLEOTIDE SEQUENCE [LARGE SCALE GENOMIC DNA]</scope>
    <source>
        <strain evidence="1 2">DSM 18119</strain>
    </source>
</reference>
<evidence type="ECO:0000313" key="1">
    <source>
        <dbReference type="EMBL" id="SHE98421.1"/>
    </source>
</evidence>
<sequence length="108" mass="12311">MKNFVSDYLYSATAHRLNWSFVKDHTSASTIHVCEVFPIMKRLLTLFSLIGLTTCNQSNPKVDTKTMDFGAFSVRTPQSWQQIKARGTDSYVGRIAIDEKDTLDFLSR</sequence>
<protein>
    <submittedName>
        <fullName evidence="1">Uncharacterized protein</fullName>
    </submittedName>
</protein>
<dbReference type="AlphaFoldDB" id="A0A1M4XY52"/>
<organism evidence="1 2">
    <name type="scientific">Flavisolibacter ginsengisoli DSM 18119</name>
    <dbReference type="NCBI Taxonomy" id="1121884"/>
    <lineage>
        <taxon>Bacteria</taxon>
        <taxon>Pseudomonadati</taxon>
        <taxon>Bacteroidota</taxon>
        <taxon>Chitinophagia</taxon>
        <taxon>Chitinophagales</taxon>
        <taxon>Chitinophagaceae</taxon>
        <taxon>Flavisolibacter</taxon>
    </lineage>
</organism>
<proteinExistence type="predicted"/>
<dbReference type="OrthoDB" id="955119at2"/>
<evidence type="ECO:0000313" key="2">
    <source>
        <dbReference type="Proteomes" id="UP000184048"/>
    </source>
</evidence>
<name>A0A1M4XY52_9BACT</name>
<dbReference type="Proteomes" id="UP000184048">
    <property type="component" value="Unassembled WGS sequence"/>
</dbReference>
<accession>A0A1M4XY52</accession>